<dbReference type="AlphaFoldDB" id="A0A0C1IUX4"/>
<dbReference type="GO" id="GO:0008360">
    <property type="term" value="P:regulation of cell shape"/>
    <property type="evidence" value="ECO:0007669"/>
    <property type="project" value="UniProtKB-KW"/>
</dbReference>
<keyword evidence="2" id="KW-0808">Transferase</keyword>
<dbReference type="GO" id="GO:0016755">
    <property type="term" value="F:aminoacyltransferase activity"/>
    <property type="evidence" value="ECO:0007669"/>
    <property type="project" value="InterPro"/>
</dbReference>
<proteinExistence type="inferred from homology"/>
<dbReference type="Gene3D" id="3.40.630.30">
    <property type="match status" value="1"/>
</dbReference>
<keyword evidence="6" id="KW-0961">Cell wall biogenesis/degradation</keyword>
<gene>
    <name evidence="7" type="ORF">OI18_11755</name>
</gene>
<evidence type="ECO:0000256" key="2">
    <source>
        <dbReference type="ARBA" id="ARBA00022679"/>
    </source>
</evidence>
<evidence type="ECO:0000313" key="8">
    <source>
        <dbReference type="Proteomes" id="UP000031408"/>
    </source>
</evidence>
<dbReference type="GO" id="GO:0071555">
    <property type="term" value="P:cell wall organization"/>
    <property type="evidence" value="ECO:0007669"/>
    <property type="project" value="UniProtKB-KW"/>
</dbReference>
<evidence type="ECO:0000256" key="5">
    <source>
        <dbReference type="ARBA" id="ARBA00023315"/>
    </source>
</evidence>
<dbReference type="Proteomes" id="UP000031408">
    <property type="component" value="Unassembled WGS sequence"/>
</dbReference>
<reference evidence="7 8" key="1">
    <citation type="submission" date="2014-11" db="EMBL/GenBank/DDBJ databases">
        <title>Genome sequence of Flavihumibacter solisilvae 3-3.</title>
        <authorList>
            <person name="Zhou G."/>
            <person name="Li M."/>
            <person name="Wang G."/>
        </authorList>
    </citation>
    <scope>NUCLEOTIDE SEQUENCE [LARGE SCALE GENOMIC DNA]</scope>
    <source>
        <strain evidence="7 8">3-3</strain>
    </source>
</reference>
<dbReference type="RefSeq" id="WP_039140060.1">
    <property type="nucleotide sequence ID" value="NZ_JSVC01000013.1"/>
</dbReference>
<dbReference type="PANTHER" id="PTHR36174:SF1">
    <property type="entry name" value="LIPID II:GLYCINE GLYCYLTRANSFERASE"/>
    <property type="match status" value="1"/>
</dbReference>
<keyword evidence="4" id="KW-0573">Peptidoglycan synthesis</keyword>
<protein>
    <recommendedName>
        <fullName evidence="9">BioF2-like acetyltransferase domain-containing protein</fullName>
    </recommendedName>
</protein>
<organism evidence="7 8">
    <name type="scientific">Flavihumibacter solisilvae</name>
    <dbReference type="NCBI Taxonomy" id="1349421"/>
    <lineage>
        <taxon>Bacteria</taxon>
        <taxon>Pseudomonadati</taxon>
        <taxon>Bacteroidota</taxon>
        <taxon>Chitinophagia</taxon>
        <taxon>Chitinophagales</taxon>
        <taxon>Chitinophagaceae</taxon>
        <taxon>Flavihumibacter</taxon>
    </lineage>
</organism>
<keyword evidence="8" id="KW-1185">Reference proteome</keyword>
<dbReference type="InterPro" id="IPR016181">
    <property type="entry name" value="Acyl_CoA_acyltransferase"/>
</dbReference>
<evidence type="ECO:0000256" key="4">
    <source>
        <dbReference type="ARBA" id="ARBA00022984"/>
    </source>
</evidence>
<evidence type="ECO:0000256" key="1">
    <source>
        <dbReference type="ARBA" id="ARBA00009943"/>
    </source>
</evidence>
<evidence type="ECO:0000256" key="6">
    <source>
        <dbReference type="ARBA" id="ARBA00023316"/>
    </source>
</evidence>
<comment type="similarity">
    <text evidence="1">Belongs to the FemABX family.</text>
</comment>
<comment type="caution">
    <text evidence="7">The sequence shown here is derived from an EMBL/GenBank/DDBJ whole genome shotgun (WGS) entry which is preliminary data.</text>
</comment>
<dbReference type="GO" id="GO:0009252">
    <property type="term" value="P:peptidoglycan biosynthetic process"/>
    <property type="evidence" value="ECO:0007669"/>
    <property type="project" value="UniProtKB-KW"/>
</dbReference>
<dbReference type="SUPFAM" id="SSF55729">
    <property type="entry name" value="Acyl-CoA N-acyltransferases (Nat)"/>
    <property type="match status" value="1"/>
</dbReference>
<evidence type="ECO:0000313" key="7">
    <source>
        <dbReference type="EMBL" id="KIC94304.1"/>
    </source>
</evidence>
<accession>A0A0C1IUX4</accession>
<keyword evidence="3" id="KW-0133">Cell shape</keyword>
<keyword evidence="5" id="KW-0012">Acyltransferase</keyword>
<sequence length="246" mass="28597">MIQIKRKFLSVLPVNEYWFIYPGGFWRLAGLNVYNHLRKDISSPLLVKAANHTVELDLGRTEEEIFGSFSSTFRTHIRAAEKSGVKCYFDNDMDKFVKFYNDFAATKGLPAESASRLKGYGDSFRICYAELDGEVLAAHSFIVDHDQKIVRLMQSASRRFDENFDKNKIGKANKYLHFWDMKEFREMGILSYDFGGYMETHSEKVIDSLLDFKLNFGAQQKTTANYYTLGYYVLRQLAIRLKMLNK</sequence>
<dbReference type="PROSITE" id="PS51191">
    <property type="entry name" value="FEMABX"/>
    <property type="match status" value="1"/>
</dbReference>
<name>A0A0C1IUX4_9BACT</name>
<dbReference type="InterPro" id="IPR050644">
    <property type="entry name" value="PG_Glycine_Bridge_Synth"/>
</dbReference>
<evidence type="ECO:0008006" key="9">
    <source>
        <dbReference type="Google" id="ProtNLM"/>
    </source>
</evidence>
<dbReference type="OrthoDB" id="5622654at2"/>
<dbReference type="EMBL" id="JSVC01000013">
    <property type="protein sequence ID" value="KIC94304.1"/>
    <property type="molecule type" value="Genomic_DNA"/>
</dbReference>
<dbReference type="InterPro" id="IPR003447">
    <property type="entry name" value="FEMABX"/>
</dbReference>
<dbReference type="PANTHER" id="PTHR36174">
    <property type="entry name" value="LIPID II:GLYCINE GLYCYLTRANSFERASE"/>
    <property type="match status" value="1"/>
</dbReference>
<evidence type="ECO:0000256" key="3">
    <source>
        <dbReference type="ARBA" id="ARBA00022960"/>
    </source>
</evidence>